<comment type="pathway">
    <text evidence="2">Cofactor biosynthesis; adenosylcobalamin biosynthesis.</text>
</comment>
<name>A0A1J5U0R3_9ZZZZ</name>
<dbReference type="PANTHER" id="PTHR34308:SF1">
    <property type="entry name" value="COBALAMIN BIOSYNTHESIS PROTEIN CBIB"/>
    <property type="match status" value="1"/>
</dbReference>
<evidence type="ECO:0000256" key="6">
    <source>
        <dbReference type="ARBA" id="ARBA00022692"/>
    </source>
</evidence>
<evidence type="ECO:0000256" key="4">
    <source>
        <dbReference type="ARBA" id="ARBA00022475"/>
    </source>
</evidence>
<feature type="transmembrane region" description="Helical" evidence="9">
    <location>
        <begin position="276"/>
        <end position="296"/>
    </location>
</feature>
<reference evidence="10" key="1">
    <citation type="submission" date="2016-10" db="EMBL/GenBank/DDBJ databases">
        <title>Sequence of Gallionella enrichment culture.</title>
        <authorList>
            <person name="Poehlein A."/>
            <person name="Muehling M."/>
            <person name="Daniel R."/>
        </authorList>
    </citation>
    <scope>NUCLEOTIDE SEQUENCE</scope>
</reference>
<dbReference type="InterPro" id="IPR004485">
    <property type="entry name" value="Cobalamin_biosynth_CobD/CbiB"/>
</dbReference>
<keyword evidence="8 9" id="KW-0472">Membrane</keyword>
<evidence type="ECO:0000256" key="5">
    <source>
        <dbReference type="ARBA" id="ARBA00022573"/>
    </source>
</evidence>
<sequence>MVAVALDFIFGEPRRYHPLVGFGWLAAKLEAWFNPANNQPKSKQRWVGTLALTLLLSPFVILAYWLCHFKSTSIIANIALLYFAIGHKSLHDHARAVKNALYQHNEALAKTAASYMVSRDSAAIKPIPATVESVLENGNDGVFGALFWFFIAGGTGALLFRLANTMDAMWGYKSPRFFYFGWAAARFDDVLDYIPARLTALTYAMLGKTKLALNCWKTQAPLWDSPNAGPVMSSGAGALGVKLGGAARYHNEWHERPTLGAGFAPVLDDIERALTLVRHGVMLWLVLFLAIVGIYYA</sequence>
<evidence type="ECO:0000256" key="9">
    <source>
        <dbReference type="SAM" id="Phobius"/>
    </source>
</evidence>
<dbReference type="Pfam" id="PF03186">
    <property type="entry name" value="CobD_Cbib"/>
    <property type="match status" value="1"/>
</dbReference>
<comment type="caution">
    <text evidence="10">The sequence shown here is derived from an EMBL/GenBank/DDBJ whole genome shotgun (WGS) entry which is preliminary data.</text>
</comment>
<evidence type="ECO:0000256" key="7">
    <source>
        <dbReference type="ARBA" id="ARBA00022989"/>
    </source>
</evidence>
<accession>A0A1J5U0R3</accession>
<gene>
    <name evidence="10" type="primary">cbiB_2</name>
    <name evidence="10" type="ORF">GALL_21080</name>
</gene>
<comment type="similarity">
    <text evidence="3">Belongs to the CobD/CbiB family.</text>
</comment>
<feature type="transmembrane region" description="Helical" evidence="9">
    <location>
        <begin position="46"/>
        <end position="67"/>
    </location>
</feature>
<organism evidence="10">
    <name type="scientific">mine drainage metagenome</name>
    <dbReference type="NCBI Taxonomy" id="410659"/>
    <lineage>
        <taxon>unclassified sequences</taxon>
        <taxon>metagenomes</taxon>
        <taxon>ecological metagenomes</taxon>
    </lineage>
</organism>
<protein>
    <submittedName>
        <fullName evidence="10">Cobalamin biosynthesis protein CbiB</fullName>
    </submittedName>
</protein>
<dbReference type="EMBL" id="MLJW01000004">
    <property type="protein sequence ID" value="OIR17886.1"/>
    <property type="molecule type" value="Genomic_DNA"/>
</dbReference>
<evidence type="ECO:0000313" key="10">
    <source>
        <dbReference type="EMBL" id="OIR17886.1"/>
    </source>
</evidence>
<dbReference type="HAMAP" id="MF_00024">
    <property type="entry name" value="CobD_CbiB"/>
    <property type="match status" value="1"/>
</dbReference>
<keyword evidence="4" id="KW-1003">Cell membrane</keyword>
<keyword evidence="7 9" id="KW-1133">Transmembrane helix</keyword>
<dbReference type="GO" id="GO:0009236">
    <property type="term" value="P:cobalamin biosynthetic process"/>
    <property type="evidence" value="ECO:0007669"/>
    <property type="project" value="UniProtKB-UniPathway"/>
</dbReference>
<proteinExistence type="inferred from homology"/>
<evidence type="ECO:0000256" key="3">
    <source>
        <dbReference type="ARBA" id="ARBA00006263"/>
    </source>
</evidence>
<dbReference type="PANTHER" id="PTHR34308">
    <property type="entry name" value="COBALAMIN BIOSYNTHESIS PROTEIN CBIB"/>
    <property type="match status" value="1"/>
</dbReference>
<dbReference type="GO" id="GO:0005886">
    <property type="term" value="C:plasma membrane"/>
    <property type="evidence" value="ECO:0007669"/>
    <property type="project" value="UniProtKB-SubCell"/>
</dbReference>
<evidence type="ECO:0000256" key="8">
    <source>
        <dbReference type="ARBA" id="ARBA00023136"/>
    </source>
</evidence>
<keyword evidence="6 9" id="KW-0812">Transmembrane</keyword>
<keyword evidence="5" id="KW-0169">Cobalamin biosynthesis</keyword>
<comment type="subcellular location">
    <subcellularLocation>
        <location evidence="1">Cell membrane</location>
        <topology evidence="1">Multi-pass membrane protein</topology>
    </subcellularLocation>
</comment>
<evidence type="ECO:0000256" key="1">
    <source>
        <dbReference type="ARBA" id="ARBA00004651"/>
    </source>
</evidence>
<feature type="transmembrane region" description="Helical" evidence="9">
    <location>
        <begin position="142"/>
        <end position="163"/>
    </location>
</feature>
<dbReference type="AlphaFoldDB" id="A0A1J5U0R3"/>
<dbReference type="UniPathway" id="UPA00148"/>
<evidence type="ECO:0000256" key="2">
    <source>
        <dbReference type="ARBA" id="ARBA00004953"/>
    </source>
</evidence>
<dbReference type="GO" id="GO:0048472">
    <property type="term" value="F:threonine-phosphate decarboxylase activity"/>
    <property type="evidence" value="ECO:0007669"/>
    <property type="project" value="InterPro"/>
</dbReference>